<evidence type="ECO:0000313" key="2">
    <source>
        <dbReference type="Proteomes" id="UP000886819"/>
    </source>
</evidence>
<comment type="caution">
    <text evidence="1">The sequence shown here is derived from an EMBL/GenBank/DDBJ whole genome shotgun (WGS) entry which is preliminary data.</text>
</comment>
<dbReference type="AlphaFoldDB" id="A0A9D0YWI1"/>
<dbReference type="Gene3D" id="1.25.10.90">
    <property type="match status" value="1"/>
</dbReference>
<dbReference type="Pfam" id="PF08713">
    <property type="entry name" value="DNA_alkylation"/>
    <property type="match status" value="1"/>
</dbReference>
<name>A0A9D0YWI1_9FIRM</name>
<dbReference type="CDD" id="cd06561">
    <property type="entry name" value="AlkD_like"/>
    <property type="match status" value="1"/>
</dbReference>
<dbReference type="InterPro" id="IPR014825">
    <property type="entry name" value="DNA_alkylation"/>
</dbReference>
<reference evidence="1" key="2">
    <citation type="journal article" date="2021" name="PeerJ">
        <title>Extensive microbial diversity within the chicken gut microbiome revealed by metagenomics and culture.</title>
        <authorList>
            <person name="Gilroy R."/>
            <person name="Ravi A."/>
            <person name="Getino M."/>
            <person name="Pursley I."/>
            <person name="Horton D.L."/>
            <person name="Alikhan N.F."/>
            <person name="Baker D."/>
            <person name="Gharbi K."/>
            <person name="Hall N."/>
            <person name="Watson M."/>
            <person name="Adriaenssens E.M."/>
            <person name="Foster-Nyarko E."/>
            <person name="Jarju S."/>
            <person name="Secka A."/>
            <person name="Antonio M."/>
            <person name="Oren A."/>
            <person name="Chaudhuri R.R."/>
            <person name="La Ragione R."/>
            <person name="Hildebrand F."/>
            <person name="Pallen M.J."/>
        </authorList>
    </citation>
    <scope>NUCLEOTIDE SEQUENCE</scope>
    <source>
        <strain evidence="1">ChiHile30-977</strain>
    </source>
</reference>
<dbReference type="InterPro" id="IPR016024">
    <property type="entry name" value="ARM-type_fold"/>
</dbReference>
<protein>
    <submittedName>
        <fullName evidence="1">DNA alkylation repair protein</fullName>
    </submittedName>
</protein>
<organism evidence="1 2">
    <name type="scientific">Candidatus Avichristensenella intestinipullorum</name>
    <dbReference type="NCBI Taxonomy" id="2840693"/>
    <lineage>
        <taxon>Bacteria</taxon>
        <taxon>Bacillati</taxon>
        <taxon>Bacillota</taxon>
        <taxon>Clostridia</taxon>
        <taxon>Candidatus Avichristensenella</taxon>
    </lineage>
</organism>
<proteinExistence type="predicted"/>
<reference evidence="1" key="1">
    <citation type="submission" date="2020-10" db="EMBL/GenBank/DDBJ databases">
        <authorList>
            <person name="Gilroy R."/>
        </authorList>
    </citation>
    <scope>NUCLEOTIDE SEQUENCE</scope>
    <source>
        <strain evidence="1">ChiHile30-977</strain>
    </source>
</reference>
<sequence>MNREEIRRTLEEMAEPDYARFARSLLPGVETVLGVRLPALRRLARRIARDGAAAYLRETPGPLLEEQMLRGMVIGCMAAGTEERMAYVAEFVPSIDSWSVCDSFCSSLKAVLDDRERWWRFLVPYLEDERTYCVRFGVVMLLTYYRDEAYIDRVLERLRAVRHGAYYARMAVGWAVALCFARFPQRTYPLLAAGVLDDQTRGMALRKILDSRQIPPEQKARIRAMR</sequence>
<accession>A0A9D0YWI1</accession>
<dbReference type="SUPFAM" id="SSF48371">
    <property type="entry name" value="ARM repeat"/>
    <property type="match status" value="1"/>
</dbReference>
<gene>
    <name evidence="1" type="ORF">IAA66_00825</name>
</gene>
<dbReference type="EMBL" id="DVFI01000011">
    <property type="protein sequence ID" value="HIQ62113.1"/>
    <property type="molecule type" value="Genomic_DNA"/>
</dbReference>
<dbReference type="PANTHER" id="PTHR34070:SF1">
    <property type="entry name" value="DNA ALKYLATION REPAIR PROTEIN"/>
    <property type="match status" value="1"/>
</dbReference>
<dbReference type="Proteomes" id="UP000886819">
    <property type="component" value="Unassembled WGS sequence"/>
</dbReference>
<evidence type="ECO:0000313" key="1">
    <source>
        <dbReference type="EMBL" id="HIQ62113.1"/>
    </source>
</evidence>
<dbReference type="PANTHER" id="PTHR34070">
    <property type="entry name" value="ARMADILLO-TYPE FOLD"/>
    <property type="match status" value="1"/>
</dbReference>